<evidence type="ECO:0000313" key="5">
    <source>
        <dbReference type="Proteomes" id="UP001165060"/>
    </source>
</evidence>
<feature type="domain" description="YHYH" evidence="3">
    <location>
        <begin position="128"/>
        <end position="250"/>
    </location>
</feature>
<gene>
    <name evidence="4" type="ORF">TeGR_g6024</name>
</gene>
<accession>A0ABQ6N4P4</accession>
<dbReference type="InterPro" id="IPR025924">
    <property type="entry name" value="YHYH_dom"/>
</dbReference>
<evidence type="ECO:0000256" key="1">
    <source>
        <dbReference type="SAM" id="MobiDB-lite"/>
    </source>
</evidence>
<keyword evidence="5" id="KW-1185">Reference proteome</keyword>
<reference evidence="4 5" key="1">
    <citation type="journal article" date="2023" name="Commun. Biol.">
        <title>Genome analysis of Parmales, the sister group of diatoms, reveals the evolutionary specialization of diatoms from phago-mixotrophs to photoautotrophs.</title>
        <authorList>
            <person name="Ban H."/>
            <person name="Sato S."/>
            <person name="Yoshikawa S."/>
            <person name="Yamada K."/>
            <person name="Nakamura Y."/>
            <person name="Ichinomiya M."/>
            <person name="Sato N."/>
            <person name="Blanc-Mathieu R."/>
            <person name="Endo H."/>
            <person name="Kuwata A."/>
            <person name="Ogata H."/>
        </authorList>
    </citation>
    <scope>NUCLEOTIDE SEQUENCE [LARGE SCALE GENOMIC DNA]</scope>
</reference>
<feature type="compositionally biased region" description="Polar residues" evidence="1">
    <location>
        <begin position="57"/>
        <end position="67"/>
    </location>
</feature>
<name>A0ABQ6N4P4_9STRA</name>
<comment type="caution">
    <text evidence="4">The sequence shown here is derived from an EMBL/GenBank/DDBJ whole genome shotgun (WGS) entry which is preliminary data.</text>
</comment>
<feature type="chain" id="PRO_5045277578" description="YHYH domain-containing protein" evidence="2">
    <location>
        <begin position="16"/>
        <end position="362"/>
    </location>
</feature>
<evidence type="ECO:0000259" key="3">
    <source>
        <dbReference type="Pfam" id="PF14240"/>
    </source>
</evidence>
<protein>
    <recommendedName>
        <fullName evidence="3">YHYH domain-containing protein</fullName>
    </recommendedName>
</protein>
<evidence type="ECO:0000256" key="2">
    <source>
        <dbReference type="SAM" id="SignalP"/>
    </source>
</evidence>
<feature type="region of interest" description="Disordered" evidence="1">
    <location>
        <begin position="43"/>
        <end position="85"/>
    </location>
</feature>
<feature type="signal peptide" evidence="2">
    <location>
        <begin position="1"/>
        <end position="15"/>
    </location>
</feature>
<keyword evidence="2" id="KW-0732">Signal</keyword>
<evidence type="ECO:0000313" key="4">
    <source>
        <dbReference type="EMBL" id="GMI40707.1"/>
    </source>
</evidence>
<dbReference type="EMBL" id="BRYB01000950">
    <property type="protein sequence ID" value="GMI40707.1"/>
    <property type="molecule type" value="Genomic_DNA"/>
</dbReference>
<dbReference type="Pfam" id="PF14240">
    <property type="entry name" value="YHYH"/>
    <property type="match status" value="1"/>
</dbReference>
<dbReference type="Proteomes" id="UP001165060">
    <property type="component" value="Unassembled WGS sequence"/>
</dbReference>
<organism evidence="4 5">
    <name type="scientific">Tetraparma gracilis</name>
    <dbReference type="NCBI Taxonomy" id="2962635"/>
    <lineage>
        <taxon>Eukaryota</taxon>
        <taxon>Sar</taxon>
        <taxon>Stramenopiles</taxon>
        <taxon>Ochrophyta</taxon>
        <taxon>Bolidophyceae</taxon>
        <taxon>Parmales</taxon>
        <taxon>Triparmaceae</taxon>
        <taxon>Tetraparma</taxon>
    </lineage>
</organism>
<sequence>MKLTIALTLLSSGAAQHLASTYAHYSQHIHAAKDAAELDQFLRHLQGPPGPGPKPDSNGSESSTDCTGSDGATCESDGSSNYSDASKLEYDLTTGKFSGTYTTNACNDQLRQYGSASAACEIQTIPAPSVETTPSDTPLLGRIAMTLSGGVNIYSAFEAGFNDCATDGMPCACDGASCPGGMDVKTCEEHLYYACESDVAYQMFMDSCGGHASPYHIHTDPVCNYEAGDNGHSTLVGVSLDGYGIYGKFETDDMRPCDLDVCHGHVGTVPKQAEWGVTKSITAYHYHVSDSDVYPYTWTLGCYGDPDQPVDLEMCKSLYDDCDDDMTEVTTADGTFEVDLYCPCFEYDLPEECASDASTATM</sequence>
<proteinExistence type="predicted"/>